<dbReference type="Pfam" id="PF20025">
    <property type="entry name" value="DUF6433"/>
    <property type="match status" value="1"/>
</dbReference>
<reference evidence="1" key="1">
    <citation type="submission" date="2020-04" db="EMBL/GenBank/DDBJ databases">
        <authorList>
            <person name="Chiriac C."/>
            <person name="Salcher M."/>
            <person name="Ghai R."/>
            <person name="Kavagutti S V."/>
        </authorList>
    </citation>
    <scope>NUCLEOTIDE SEQUENCE</scope>
</reference>
<evidence type="ECO:0000313" key="1">
    <source>
        <dbReference type="EMBL" id="CAB4131550.1"/>
    </source>
</evidence>
<accession>A0A6J5LF30</accession>
<dbReference type="InterPro" id="IPR045491">
    <property type="entry name" value="DUF6433"/>
</dbReference>
<dbReference type="EMBL" id="LR796247">
    <property type="protein sequence ID" value="CAB4131550.1"/>
    <property type="molecule type" value="Genomic_DNA"/>
</dbReference>
<gene>
    <name evidence="1" type="ORF">UFOVP132_142</name>
</gene>
<organism evidence="1">
    <name type="scientific">uncultured Caudovirales phage</name>
    <dbReference type="NCBI Taxonomy" id="2100421"/>
    <lineage>
        <taxon>Viruses</taxon>
        <taxon>Duplodnaviria</taxon>
        <taxon>Heunggongvirae</taxon>
        <taxon>Uroviricota</taxon>
        <taxon>Caudoviricetes</taxon>
        <taxon>Peduoviridae</taxon>
        <taxon>Maltschvirus</taxon>
        <taxon>Maltschvirus maltsch</taxon>
    </lineage>
</organism>
<sequence>MGMVIGMAEFLENVSKLKKREEKIAALRHNDSVPLRTILQGALDPNVKWALPEGTPPYTPNTLTDQESVLIRDMRKMTYFIQGFHPNLKQIKRESMFIEMLENVAPKDALLLCSIKDKKLPYKGITIDIVKEALPGLIPDEQANV</sequence>
<name>A0A6J5LF30_9CAUD</name>
<protein>
    <submittedName>
        <fullName evidence="1">Uncharacterized protein</fullName>
    </submittedName>
</protein>
<proteinExistence type="predicted"/>